<dbReference type="AlphaFoldDB" id="U5DBV8"/>
<keyword evidence="3" id="KW-0677">Repeat</keyword>
<feature type="domain" description="4Fe-4S ferredoxin-type" evidence="8">
    <location>
        <begin position="84"/>
        <end position="108"/>
    </location>
</feature>
<dbReference type="GO" id="GO:0019154">
    <property type="term" value="F:glycolate dehydrogenase activity"/>
    <property type="evidence" value="ECO:0007669"/>
    <property type="project" value="UniProtKB-EC"/>
</dbReference>
<evidence type="ECO:0000256" key="7">
    <source>
        <dbReference type="SAM" id="MobiDB-lite"/>
    </source>
</evidence>
<sequence length="460" mass="49822">MQTSDSPQHPATPLPEARPLVARPDIPGFDASNPPDPQLANDCVHCGFCLATCPSYRVIGKETDSPRGRIDLMKAIGDGRAPLATGTVQHFDSCLGCLACVSTCPSGVQYDKLIASTRPQIQRNYPRSLGDRLFRTLIFQLFPYPQRLRVLLAPMWLYQMSGLQAVVRQSSLLGYFSPRLAAMEALLPKINAASFRDDLPDVIPARGKRRYRVGMLLGCVQRLFFSSVNAATARVLSANGCEVVIPKDQGCCGALPAHQGQEEQARAIARRTIDGFAGADVEAIVINAAGCGHTLKEYGHLIAGDPEYCDRAGEFADKVRDVQEFLMEVGLTASMSPLTASGELTLVYQDACHLLHGQRISLQPRQLLRQIPGVRLREPVDAALCCGSAGVYNMLQPQVADELGRQKANNLAATGADAIASPNPGCALHIRKHLQGQDCALPLLHPMELLDRSIRGEQLA</sequence>
<dbReference type="OrthoDB" id="9770306at2"/>
<comment type="caution">
    <text evidence="9">The sequence shown here is derived from an EMBL/GenBank/DDBJ whole genome shotgun (WGS) entry which is preliminary data.</text>
</comment>
<evidence type="ECO:0000313" key="9">
    <source>
        <dbReference type="EMBL" id="ERN42013.1"/>
    </source>
</evidence>
<protein>
    <recommendedName>
        <fullName evidence="6">Glycolate oxidase iron-sulfur subunit</fullName>
        <ecNumber evidence="6">1.1.99.14</ecNumber>
    </recommendedName>
</protein>
<dbReference type="PROSITE" id="PS51379">
    <property type="entry name" value="4FE4S_FER_2"/>
    <property type="match status" value="2"/>
</dbReference>
<dbReference type="InterPro" id="IPR017896">
    <property type="entry name" value="4Fe4S_Fe-S-bd"/>
</dbReference>
<comment type="function">
    <text evidence="6">Component of a complex that catalyzes the oxidation of glycolate to glyoxylate.</text>
</comment>
<dbReference type="SUPFAM" id="SSF46548">
    <property type="entry name" value="alpha-helical ferredoxin"/>
    <property type="match status" value="1"/>
</dbReference>
<dbReference type="EC" id="1.1.99.14" evidence="6"/>
<comment type="catalytic activity">
    <reaction evidence="6">
        <text>(R)-lactate + A = pyruvate + AH2</text>
        <dbReference type="Rhea" id="RHEA:15089"/>
        <dbReference type="ChEBI" id="CHEBI:13193"/>
        <dbReference type="ChEBI" id="CHEBI:15361"/>
        <dbReference type="ChEBI" id="CHEBI:16004"/>
        <dbReference type="ChEBI" id="CHEBI:17499"/>
    </reaction>
</comment>
<dbReference type="FunCoup" id="U5DBV8">
    <property type="interactions" value="40"/>
</dbReference>
<dbReference type="InterPro" id="IPR004017">
    <property type="entry name" value="Cys_rich_dom"/>
</dbReference>
<dbReference type="InterPro" id="IPR009051">
    <property type="entry name" value="Helical_ferredxn"/>
</dbReference>
<gene>
    <name evidence="9" type="ORF">KR51_00013470</name>
</gene>
<dbReference type="PANTHER" id="PTHR32479">
    <property type="entry name" value="GLYCOLATE OXIDASE IRON-SULFUR SUBUNIT"/>
    <property type="match status" value="1"/>
</dbReference>
<proteinExistence type="predicted"/>
<evidence type="ECO:0000256" key="4">
    <source>
        <dbReference type="ARBA" id="ARBA00023004"/>
    </source>
</evidence>
<comment type="cofactor">
    <cofactor evidence="6">
        <name>[4Fe-4S] cluster</name>
        <dbReference type="ChEBI" id="CHEBI:49883"/>
    </cofactor>
    <text evidence="6">Binds 2 [4Fe-4S] clusters.</text>
</comment>
<evidence type="ECO:0000256" key="1">
    <source>
        <dbReference type="ARBA" id="ARBA00022485"/>
    </source>
</evidence>
<dbReference type="Pfam" id="PF13183">
    <property type="entry name" value="Fer4_8"/>
    <property type="match status" value="1"/>
</dbReference>
<keyword evidence="10" id="KW-1185">Reference proteome</keyword>
<feature type="domain" description="4Fe-4S ferredoxin-type" evidence="8">
    <location>
        <begin position="35"/>
        <end position="64"/>
    </location>
</feature>
<dbReference type="eggNOG" id="COG0247">
    <property type="taxonomic scope" value="Bacteria"/>
</dbReference>
<keyword evidence="6" id="KW-0813">Transport</keyword>
<dbReference type="Gene3D" id="1.10.1060.10">
    <property type="entry name" value="Alpha-helical ferredoxin"/>
    <property type="match status" value="1"/>
</dbReference>
<evidence type="ECO:0000256" key="3">
    <source>
        <dbReference type="ARBA" id="ARBA00022737"/>
    </source>
</evidence>
<evidence type="ECO:0000256" key="5">
    <source>
        <dbReference type="ARBA" id="ARBA00023014"/>
    </source>
</evidence>
<dbReference type="EMBL" id="ASSJ01000035">
    <property type="protein sequence ID" value="ERN42013.1"/>
    <property type="molecule type" value="Genomic_DNA"/>
</dbReference>
<evidence type="ECO:0000256" key="2">
    <source>
        <dbReference type="ARBA" id="ARBA00022723"/>
    </source>
</evidence>
<dbReference type="PANTHER" id="PTHR32479:SF17">
    <property type="entry name" value="GLYCOLATE OXIDASE IRON-SULFUR SUBUNIT"/>
    <property type="match status" value="1"/>
</dbReference>
<dbReference type="PATRIC" id="fig|582515.4.peg.1505"/>
<dbReference type="GO" id="GO:0046872">
    <property type="term" value="F:metal ion binding"/>
    <property type="evidence" value="ECO:0007669"/>
    <property type="project" value="UniProtKB-UniRule"/>
</dbReference>
<evidence type="ECO:0000256" key="6">
    <source>
        <dbReference type="PIRNR" id="PIRNR000139"/>
    </source>
</evidence>
<keyword evidence="1 6" id="KW-0004">4Fe-4S</keyword>
<evidence type="ECO:0000259" key="8">
    <source>
        <dbReference type="PROSITE" id="PS51379"/>
    </source>
</evidence>
<accession>U5DBV8</accession>
<feature type="region of interest" description="Disordered" evidence="7">
    <location>
        <begin position="1"/>
        <end position="34"/>
    </location>
</feature>
<comment type="catalytic activity">
    <reaction evidence="6">
        <text>glycolate + A = glyoxylate + AH2</text>
        <dbReference type="Rhea" id="RHEA:21264"/>
        <dbReference type="ChEBI" id="CHEBI:13193"/>
        <dbReference type="ChEBI" id="CHEBI:17499"/>
        <dbReference type="ChEBI" id="CHEBI:29805"/>
        <dbReference type="ChEBI" id="CHEBI:36655"/>
        <dbReference type="EC" id="1.1.99.14"/>
    </reaction>
</comment>
<organism evidence="9 10">
    <name type="scientific">Rubidibacter lacunae KORDI 51-2</name>
    <dbReference type="NCBI Taxonomy" id="582515"/>
    <lineage>
        <taxon>Bacteria</taxon>
        <taxon>Bacillati</taxon>
        <taxon>Cyanobacteriota</taxon>
        <taxon>Cyanophyceae</taxon>
        <taxon>Oscillatoriophycideae</taxon>
        <taxon>Chroococcales</taxon>
        <taxon>Aphanothecaceae</taxon>
        <taxon>Rubidibacter</taxon>
    </lineage>
</organism>
<dbReference type="InterPro" id="IPR012257">
    <property type="entry name" value="Glc_ox_4Fe-4S"/>
</dbReference>
<dbReference type="Proteomes" id="UP000016960">
    <property type="component" value="Unassembled WGS sequence"/>
</dbReference>
<dbReference type="PIRSF" id="PIRSF000139">
    <property type="entry name" value="Glc_ox_4Fe-4S"/>
    <property type="match status" value="1"/>
</dbReference>
<reference evidence="9 10" key="1">
    <citation type="submission" date="2013-05" db="EMBL/GenBank/DDBJ databases">
        <title>Draft genome sequence of Rubidibacter lacunae KORDI 51-2.</title>
        <authorList>
            <person name="Choi D.H."/>
            <person name="Noh J.H."/>
            <person name="Kwon K.-K."/>
            <person name="Lee J.-H."/>
            <person name="Ryu J.-Y."/>
        </authorList>
    </citation>
    <scope>NUCLEOTIDE SEQUENCE [LARGE SCALE GENOMIC DNA]</scope>
    <source>
        <strain evidence="9 10">KORDI 51-2</strain>
    </source>
</reference>
<keyword evidence="4 6" id="KW-0408">Iron</keyword>
<dbReference type="RefSeq" id="WP_022605886.1">
    <property type="nucleotide sequence ID" value="NZ_ASSJ01000035.1"/>
</dbReference>
<dbReference type="GO" id="GO:0051539">
    <property type="term" value="F:4 iron, 4 sulfur cluster binding"/>
    <property type="evidence" value="ECO:0007669"/>
    <property type="project" value="UniProtKB-UniRule"/>
</dbReference>
<dbReference type="Pfam" id="PF02754">
    <property type="entry name" value="CCG"/>
    <property type="match status" value="2"/>
</dbReference>
<dbReference type="InParanoid" id="U5DBV8"/>
<dbReference type="STRING" id="582515.KR51_00013470"/>
<keyword evidence="5 6" id="KW-0411">Iron-sulfur</keyword>
<dbReference type="PROSITE" id="PS00198">
    <property type="entry name" value="4FE4S_FER_1"/>
    <property type="match status" value="1"/>
</dbReference>
<keyword evidence="2 6" id="KW-0479">Metal-binding</keyword>
<dbReference type="InterPro" id="IPR017900">
    <property type="entry name" value="4Fe4S_Fe_S_CS"/>
</dbReference>
<keyword evidence="6" id="KW-0249">Electron transport</keyword>
<evidence type="ECO:0000313" key="10">
    <source>
        <dbReference type="Proteomes" id="UP000016960"/>
    </source>
</evidence>
<name>U5DBV8_9CHRO</name>